<dbReference type="Proteomes" id="UP000593567">
    <property type="component" value="Unassembled WGS sequence"/>
</dbReference>
<protein>
    <submittedName>
        <fullName evidence="2">Uncharacterized protein</fullName>
    </submittedName>
</protein>
<comment type="caution">
    <text evidence="2">The sequence shown here is derived from an EMBL/GenBank/DDBJ whole genome shotgun (WGS) entry which is preliminary data.</text>
</comment>
<evidence type="ECO:0000313" key="2">
    <source>
        <dbReference type="EMBL" id="KAF6031234.1"/>
    </source>
</evidence>
<dbReference type="EMBL" id="VXIV02001632">
    <property type="protein sequence ID" value="KAF6031234.1"/>
    <property type="molecule type" value="Genomic_DNA"/>
</dbReference>
<keyword evidence="3" id="KW-1185">Reference proteome</keyword>
<dbReference type="AlphaFoldDB" id="A0A7J7JZV1"/>
<organism evidence="2 3">
    <name type="scientific">Bugula neritina</name>
    <name type="common">Brown bryozoan</name>
    <name type="synonym">Sertularia neritina</name>
    <dbReference type="NCBI Taxonomy" id="10212"/>
    <lineage>
        <taxon>Eukaryota</taxon>
        <taxon>Metazoa</taxon>
        <taxon>Spiralia</taxon>
        <taxon>Lophotrochozoa</taxon>
        <taxon>Bryozoa</taxon>
        <taxon>Gymnolaemata</taxon>
        <taxon>Cheilostomatida</taxon>
        <taxon>Flustrina</taxon>
        <taxon>Buguloidea</taxon>
        <taxon>Bugulidae</taxon>
        <taxon>Bugula</taxon>
    </lineage>
</organism>
<sequence length="580" mass="65662">MVSLKLKPPNRNLEKLQVKTKQTVDAYQKVAVACELVKLNTSLVAVTATLAEETAYIRTLNEDGIYEVVLQYGGIYTYDALYDELVCFHFSLRQPTSGVIYKPALMKGEDQSIPIIPPVYCSSQPHFCNFTYNVTVDRNTLPTHYALALHKSGRTLYRTKFIINLEEEPRPLRWQEAPYMEERDNSIHLKARATGYPKPDEYIITNSTDHIIYRKRTERVSERVFWKDTSELFLTAKNRIGEITEPVVSREISTALQMSVASQNRKFDRKIIVGLSVAFSIGIGLAIAILVYSIRARSVCREVNVDDQNRPSTAEPNSSHLNKFSNCTEDVANRENNFSKNSTEDEASDLCIDRSSFVPHKNLNQPSAMKSSPKTETCQLNPESNKIVTIHNHFYLSSNRDKQVNGEEVNSFIPHYAPDIPNSLESYASNDDSDSDLTIDGMHHSTMLSEREQLFDEYPRVTQTPTSCKCKQESHLETPKYIHQTHQGALALSHSIINDSASLLQAAKFPVSTDNYKPKKEIRLERGNNCGSQPVMATEEELAYDEVSSRRSQEGVGFEEAMEYLKPCLDFSETESSCSN</sequence>
<reference evidence="2" key="1">
    <citation type="submission" date="2020-06" db="EMBL/GenBank/DDBJ databases">
        <title>Draft genome of Bugula neritina, a colonial animal packing powerful symbionts and potential medicines.</title>
        <authorList>
            <person name="Rayko M."/>
        </authorList>
    </citation>
    <scope>NUCLEOTIDE SEQUENCE [LARGE SCALE GENOMIC DNA]</scope>
    <source>
        <strain evidence="2">Kwan_BN1</strain>
    </source>
</reference>
<keyword evidence="1" id="KW-0812">Transmembrane</keyword>
<evidence type="ECO:0000256" key="1">
    <source>
        <dbReference type="SAM" id="Phobius"/>
    </source>
</evidence>
<accession>A0A7J7JZV1</accession>
<proteinExistence type="predicted"/>
<keyword evidence="1" id="KW-0472">Membrane</keyword>
<gene>
    <name evidence="2" type="ORF">EB796_010470</name>
</gene>
<feature type="transmembrane region" description="Helical" evidence="1">
    <location>
        <begin position="271"/>
        <end position="294"/>
    </location>
</feature>
<evidence type="ECO:0000313" key="3">
    <source>
        <dbReference type="Proteomes" id="UP000593567"/>
    </source>
</evidence>
<name>A0A7J7JZV1_BUGNE</name>
<keyword evidence="1" id="KW-1133">Transmembrane helix</keyword>